<dbReference type="AlphaFoldDB" id="A0A5N6C3S9"/>
<dbReference type="PROSITE" id="PS50110">
    <property type="entry name" value="RESPONSE_REGULATORY"/>
    <property type="match status" value="1"/>
</dbReference>
<evidence type="ECO:0000256" key="1">
    <source>
        <dbReference type="PROSITE-ProRule" id="PRU00169"/>
    </source>
</evidence>
<reference evidence="3 4" key="1">
    <citation type="submission" date="2019-10" db="EMBL/GenBank/DDBJ databases">
        <title>Nonomuraea sp. nov., isolated from Phyllanthus amarus.</title>
        <authorList>
            <person name="Klykleung N."/>
            <person name="Tanasupawat S."/>
        </authorList>
    </citation>
    <scope>NUCLEOTIDE SEQUENCE [LARGE SCALE GENOMIC DNA]</scope>
    <source>
        <strain evidence="3 4">CR1-09</strain>
    </source>
</reference>
<dbReference type="SUPFAM" id="SSF52172">
    <property type="entry name" value="CheY-like"/>
    <property type="match status" value="1"/>
</dbReference>
<accession>A0A5N6C3S9</accession>
<dbReference type="Gene3D" id="3.40.50.2300">
    <property type="match status" value="1"/>
</dbReference>
<keyword evidence="4" id="KW-1185">Reference proteome</keyword>
<dbReference type="InterPro" id="IPR001789">
    <property type="entry name" value="Sig_transdc_resp-reg_receiver"/>
</dbReference>
<feature type="domain" description="Response regulatory" evidence="2">
    <location>
        <begin position="1"/>
        <end position="58"/>
    </location>
</feature>
<dbReference type="EMBL" id="VDMA02000002">
    <property type="protein sequence ID" value="KAB8187445.1"/>
    <property type="molecule type" value="Genomic_DNA"/>
</dbReference>
<dbReference type="Pfam" id="PF00072">
    <property type="entry name" value="Response_reg"/>
    <property type="match status" value="1"/>
</dbReference>
<evidence type="ECO:0000313" key="4">
    <source>
        <dbReference type="Proteomes" id="UP000313066"/>
    </source>
</evidence>
<dbReference type="InterPro" id="IPR011006">
    <property type="entry name" value="CheY-like_superfamily"/>
</dbReference>
<evidence type="ECO:0000259" key="2">
    <source>
        <dbReference type="PROSITE" id="PS50110"/>
    </source>
</evidence>
<comment type="caution">
    <text evidence="3">The sequence shown here is derived from an EMBL/GenBank/DDBJ whole genome shotgun (WGS) entry which is preliminary data.</text>
</comment>
<proteinExistence type="predicted"/>
<dbReference type="Proteomes" id="UP000313066">
    <property type="component" value="Unassembled WGS sequence"/>
</dbReference>
<sequence>MDGADLLRMLRAASRGPVIVATARDGKADMVRLLDAGTDRYVVKPYSAAWLAALVQPS</sequence>
<protein>
    <submittedName>
        <fullName evidence="3">Response regulator</fullName>
    </submittedName>
</protein>
<name>A0A5N6C3S9_9ACTN</name>
<evidence type="ECO:0000313" key="3">
    <source>
        <dbReference type="EMBL" id="KAB8187445.1"/>
    </source>
</evidence>
<dbReference type="GO" id="GO:0000160">
    <property type="term" value="P:phosphorelay signal transduction system"/>
    <property type="evidence" value="ECO:0007669"/>
    <property type="project" value="InterPro"/>
</dbReference>
<comment type="caution">
    <text evidence="1">Lacks conserved residue(s) required for the propagation of feature annotation.</text>
</comment>
<organism evidence="3 4">
    <name type="scientific">Microbispora catharanthi</name>
    <dbReference type="NCBI Taxonomy" id="1712871"/>
    <lineage>
        <taxon>Bacteria</taxon>
        <taxon>Bacillati</taxon>
        <taxon>Actinomycetota</taxon>
        <taxon>Actinomycetes</taxon>
        <taxon>Streptosporangiales</taxon>
        <taxon>Streptosporangiaceae</taxon>
        <taxon>Microbispora</taxon>
    </lineage>
</organism>
<gene>
    <name evidence="3" type="ORF">FH610_004550</name>
</gene>